<name>A0A2G5SGE3_9PELO</name>
<feature type="region of interest" description="Disordered" evidence="1">
    <location>
        <begin position="33"/>
        <end position="63"/>
    </location>
</feature>
<dbReference type="EMBL" id="PDUG01000009">
    <property type="protein sequence ID" value="PIC14002.1"/>
    <property type="molecule type" value="Genomic_DNA"/>
</dbReference>
<evidence type="ECO:0000256" key="1">
    <source>
        <dbReference type="SAM" id="MobiDB-lite"/>
    </source>
</evidence>
<proteinExistence type="predicted"/>
<dbReference type="AlphaFoldDB" id="A0A2G5SGE3"/>
<dbReference type="Proteomes" id="UP000230233">
    <property type="component" value="Unassembled WGS sequence"/>
</dbReference>
<reference evidence="3" key="1">
    <citation type="submission" date="2017-10" db="EMBL/GenBank/DDBJ databases">
        <title>Rapid genome shrinkage in a self-fertile nematode reveals novel sperm competition proteins.</title>
        <authorList>
            <person name="Yin D."/>
            <person name="Schwarz E.M."/>
            <person name="Thomas C.G."/>
            <person name="Felde R.L."/>
            <person name="Korf I.F."/>
            <person name="Cutter A.D."/>
            <person name="Schartner C.M."/>
            <person name="Ralston E.J."/>
            <person name="Meyer B.J."/>
            <person name="Haag E.S."/>
        </authorList>
    </citation>
    <scope>NUCLEOTIDE SEQUENCE [LARGE SCALE GENOMIC DNA]</scope>
    <source>
        <strain evidence="3">JU1422</strain>
    </source>
</reference>
<evidence type="ECO:0000313" key="3">
    <source>
        <dbReference type="Proteomes" id="UP000230233"/>
    </source>
</evidence>
<sequence length="96" mass="11213">MFQTVQFCPKTNYLAHLELEIRPFEVCESKIKNNDRDEDAGEDGIDEKDEVITMDSDDSARENREPIETLWCVFEEEEDFVAPKPKSMTFLCISFL</sequence>
<protein>
    <submittedName>
        <fullName evidence="2">Uncharacterized protein</fullName>
    </submittedName>
</protein>
<feature type="compositionally biased region" description="Acidic residues" evidence="1">
    <location>
        <begin position="36"/>
        <end position="49"/>
    </location>
</feature>
<keyword evidence="3" id="KW-1185">Reference proteome</keyword>
<comment type="caution">
    <text evidence="2">The sequence shown here is derived from an EMBL/GenBank/DDBJ whole genome shotgun (WGS) entry which is preliminary data.</text>
</comment>
<dbReference type="OrthoDB" id="10610079at2759"/>
<evidence type="ECO:0000313" key="2">
    <source>
        <dbReference type="EMBL" id="PIC14002.1"/>
    </source>
</evidence>
<organism evidence="2 3">
    <name type="scientific">Caenorhabditis nigoni</name>
    <dbReference type="NCBI Taxonomy" id="1611254"/>
    <lineage>
        <taxon>Eukaryota</taxon>
        <taxon>Metazoa</taxon>
        <taxon>Ecdysozoa</taxon>
        <taxon>Nematoda</taxon>
        <taxon>Chromadorea</taxon>
        <taxon>Rhabditida</taxon>
        <taxon>Rhabditina</taxon>
        <taxon>Rhabditomorpha</taxon>
        <taxon>Rhabditoidea</taxon>
        <taxon>Rhabditidae</taxon>
        <taxon>Peloderinae</taxon>
        <taxon>Caenorhabditis</taxon>
    </lineage>
</organism>
<accession>A0A2G5SGE3</accession>
<gene>
    <name evidence="2" type="ORF">B9Z55_027329</name>
</gene>